<dbReference type="RefSeq" id="WP_345041799.1">
    <property type="nucleotide sequence ID" value="NZ_BAABBA010000012.1"/>
</dbReference>
<dbReference type="Gene3D" id="3.90.470.20">
    <property type="entry name" value="4'-phosphopantetheinyl transferase domain"/>
    <property type="match status" value="1"/>
</dbReference>
<keyword evidence="2" id="KW-1185">Reference proteome</keyword>
<dbReference type="InterPro" id="IPR037143">
    <property type="entry name" value="4-PPantetheinyl_Trfase_dom_sf"/>
</dbReference>
<evidence type="ECO:0000313" key="1">
    <source>
        <dbReference type="EMBL" id="GAA4288200.1"/>
    </source>
</evidence>
<sequence length="196" mass="20515">MAEVWWSSLAAADRDLLAVLDDTERARVESLERPADRGRSLLGAALLRAAVAARLGTDPAQVVVDRTCTECGAPHGAPRIVRPGTAVPWVSVSHSGLLVVVALSGHGPVGVDVQRESDLPGPDAGRDWVRREAAFKATTTARRDGHAAARWTADAVAAATVDLRPPLAGYAAALAMLGESDGLHACHRWPGDRTAA</sequence>
<accession>A0ABP8EW45</accession>
<evidence type="ECO:0008006" key="3">
    <source>
        <dbReference type="Google" id="ProtNLM"/>
    </source>
</evidence>
<gene>
    <name evidence="1" type="ORF">GCM10022262_25600</name>
</gene>
<dbReference type="Proteomes" id="UP001499841">
    <property type="component" value="Unassembled WGS sequence"/>
</dbReference>
<protein>
    <recommendedName>
        <fullName evidence="3">4'-phosphopantetheinyl transferase superfamily protein</fullName>
    </recommendedName>
</protein>
<name>A0ABP8EW45_9MICO</name>
<dbReference type="SUPFAM" id="SSF56214">
    <property type="entry name" value="4'-phosphopantetheinyl transferase"/>
    <property type="match status" value="1"/>
</dbReference>
<dbReference type="EMBL" id="BAABBA010000012">
    <property type="protein sequence ID" value="GAA4288200.1"/>
    <property type="molecule type" value="Genomic_DNA"/>
</dbReference>
<comment type="caution">
    <text evidence="1">The sequence shown here is derived from an EMBL/GenBank/DDBJ whole genome shotgun (WGS) entry which is preliminary data.</text>
</comment>
<reference evidence="2" key="1">
    <citation type="journal article" date="2019" name="Int. J. Syst. Evol. Microbiol.">
        <title>The Global Catalogue of Microorganisms (GCM) 10K type strain sequencing project: providing services to taxonomists for standard genome sequencing and annotation.</title>
        <authorList>
            <consortium name="The Broad Institute Genomics Platform"/>
            <consortium name="The Broad Institute Genome Sequencing Center for Infectious Disease"/>
            <person name="Wu L."/>
            <person name="Ma J."/>
        </authorList>
    </citation>
    <scope>NUCLEOTIDE SEQUENCE [LARGE SCALE GENOMIC DNA]</scope>
    <source>
        <strain evidence="2">JCM 17459</strain>
    </source>
</reference>
<evidence type="ECO:0000313" key="2">
    <source>
        <dbReference type="Proteomes" id="UP001499841"/>
    </source>
</evidence>
<organism evidence="1 2">
    <name type="scientific">Georgenia daeguensis</name>
    <dbReference type="NCBI Taxonomy" id="908355"/>
    <lineage>
        <taxon>Bacteria</taxon>
        <taxon>Bacillati</taxon>
        <taxon>Actinomycetota</taxon>
        <taxon>Actinomycetes</taxon>
        <taxon>Micrococcales</taxon>
        <taxon>Bogoriellaceae</taxon>
        <taxon>Georgenia</taxon>
    </lineage>
</organism>
<proteinExistence type="predicted"/>